<dbReference type="EMBL" id="CP036455">
    <property type="protein sequence ID" value="QBI53274.1"/>
    <property type="molecule type" value="Genomic_DNA"/>
</dbReference>
<dbReference type="PANTHER" id="PTHR43056">
    <property type="entry name" value="PEPTIDASE S9 PROLYL OLIGOPEPTIDASE"/>
    <property type="match status" value="1"/>
</dbReference>
<evidence type="ECO:0000313" key="3">
    <source>
        <dbReference type="EMBL" id="QBI53274.1"/>
    </source>
</evidence>
<dbReference type="KEGG" id="strr:EKD16_07390"/>
<feature type="region of interest" description="Disordered" evidence="1">
    <location>
        <begin position="667"/>
        <end position="729"/>
    </location>
</feature>
<gene>
    <name evidence="3" type="ORF">EKD16_07390</name>
</gene>
<dbReference type="SUPFAM" id="SSF82171">
    <property type="entry name" value="DPP6 N-terminal domain-like"/>
    <property type="match status" value="1"/>
</dbReference>
<proteinExistence type="predicted"/>
<dbReference type="InterPro" id="IPR001375">
    <property type="entry name" value="Peptidase_S9_cat"/>
</dbReference>
<evidence type="ECO:0000256" key="1">
    <source>
        <dbReference type="SAM" id="MobiDB-lite"/>
    </source>
</evidence>
<dbReference type="SUPFAM" id="SSF53474">
    <property type="entry name" value="alpha/beta-Hydrolases"/>
    <property type="match status" value="1"/>
</dbReference>
<dbReference type="InterPro" id="IPR050585">
    <property type="entry name" value="Xaa-Pro_dipeptidyl-ppase/CocE"/>
</dbReference>
<protein>
    <submittedName>
        <fullName evidence="3">Esterase</fullName>
    </submittedName>
</protein>
<dbReference type="Gene3D" id="3.40.50.1820">
    <property type="entry name" value="alpha/beta hydrolase"/>
    <property type="match status" value="1"/>
</dbReference>
<reference evidence="3 4" key="1">
    <citation type="submission" date="2019-02" db="EMBL/GenBank/DDBJ databases">
        <authorList>
            <person name="Khodamoradi S."/>
            <person name="Hahnke R.L."/>
            <person name="Kaempfer P."/>
            <person name="Schumann P."/>
            <person name="Rohde M."/>
            <person name="Steinert M."/>
            <person name="Luzhetskyy A."/>
            <person name="Wink J."/>
            <person name="Ruckert C."/>
        </authorList>
    </citation>
    <scope>NUCLEOTIDE SEQUENCE [LARGE SCALE GENOMIC DNA]</scope>
    <source>
        <strain evidence="3 4">M2</strain>
    </source>
</reference>
<dbReference type="RefSeq" id="WP_131097670.1">
    <property type="nucleotide sequence ID" value="NZ_CP036455.1"/>
</dbReference>
<dbReference type="Gene3D" id="2.120.10.30">
    <property type="entry name" value="TolB, C-terminal domain"/>
    <property type="match status" value="1"/>
</dbReference>
<dbReference type="GO" id="GO:0008236">
    <property type="term" value="F:serine-type peptidase activity"/>
    <property type="evidence" value="ECO:0007669"/>
    <property type="project" value="InterPro"/>
</dbReference>
<feature type="compositionally biased region" description="Polar residues" evidence="1">
    <location>
        <begin position="719"/>
        <end position="729"/>
    </location>
</feature>
<name>A0A4P6Q390_9ACTN</name>
<accession>A0A4P6Q390</accession>
<dbReference type="InterPro" id="IPR029058">
    <property type="entry name" value="AB_hydrolase_fold"/>
</dbReference>
<dbReference type="GO" id="GO:0006508">
    <property type="term" value="P:proteolysis"/>
    <property type="evidence" value="ECO:0007669"/>
    <property type="project" value="InterPro"/>
</dbReference>
<dbReference type="OrthoDB" id="128799at2"/>
<dbReference type="Pfam" id="PF00326">
    <property type="entry name" value="Peptidase_S9"/>
    <property type="match status" value="1"/>
</dbReference>
<keyword evidence="4" id="KW-1185">Reference proteome</keyword>
<evidence type="ECO:0000313" key="4">
    <source>
        <dbReference type="Proteomes" id="UP000292235"/>
    </source>
</evidence>
<organism evidence="3 4">
    <name type="scientific">Streptomonospora litoralis</name>
    <dbReference type="NCBI Taxonomy" id="2498135"/>
    <lineage>
        <taxon>Bacteria</taxon>
        <taxon>Bacillati</taxon>
        <taxon>Actinomycetota</taxon>
        <taxon>Actinomycetes</taxon>
        <taxon>Streptosporangiales</taxon>
        <taxon>Nocardiopsidaceae</taxon>
        <taxon>Streptomonospora</taxon>
    </lineage>
</organism>
<evidence type="ECO:0000259" key="2">
    <source>
        <dbReference type="Pfam" id="PF00326"/>
    </source>
</evidence>
<feature type="compositionally biased region" description="Acidic residues" evidence="1">
    <location>
        <begin position="687"/>
        <end position="703"/>
    </location>
</feature>
<dbReference type="InterPro" id="IPR011042">
    <property type="entry name" value="6-blade_b-propeller_TolB-like"/>
</dbReference>
<dbReference type="Proteomes" id="UP000292235">
    <property type="component" value="Chromosome"/>
</dbReference>
<feature type="domain" description="Peptidase S9 prolyl oligopeptidase catalytic" evidence="2">
    <location>
        <begin position="446"/>
        <end position="650"/>
    </location>
</feature>
<dbReference type="AlphaFoldDB" id="A0A4P6Q390"/>
<sequence>MTDRVTAPYGAWPSPIAASDVARGERRLGFPSVVGEEIWWEESRPDEGGRTTVMHRDAEGTLTELLGATWDVRTRVHEYGGRSYLPVPRRDDKAAARYGIVFANRGDQRLYLLEKDAPAPVPLSPQPEAPGGLRYADLALSPDGERVICVQERHPAAAEDGGDEQEARPVRSIVTLPLSGRAASDPAAVTELVSGADFYASPVPAPDGNHLAWVSWNHPRMPWDGTELRVGALEGDTVTGAYTLKGGVTESVLSPLWRDEHTVVFLSDWSGWWNLYEIGLTGPAIALYPAEEEFTHGFSLGLRPYVRLDDGRLVALHGHADLTPGVCDPSTAEFAPLDTGLESWQTLASDGDSVVGLAAGTRTPQSLVRLNPDTGAVDVLRRSRADPPPADYLPTPRTTTFSGRYGGTVHATVYPPANPDAEGHGPAPYAVWVHGGPVAKALSSLDLAKAYFTSRGIGIVDVNYGGSIGFGRTYRERLHGQWGVVDVEDATAAANALVDEGAADPERLAVRGGSAGGLTTLLALCGDTFACGTSSWGVTDLLRLAAETHDFESRFLDGLVGPLPGYAATYRERSPINRADELSAPVLILQGTDDPVVPPGQAHALAASLAERGIRHALVEFEGEGHGLRVAENQQRALEAELAFYGQVFGFDPPDVPPIELATEYTPAQPEERPEPSDEQSAAPQADESDADTGTDADYDGDLVAEPLPSLEERGETAGEQTDQQARHG</sequence>
<dbReference type="PANTHER" id="PTHR43056:SF5">
    <property type="entry name" value="PEPTIDASE S9 PROLYL OLIGOPEPTIDASE CATALYTIC DOMAIN-CONTAINING PROTEIN"/>
    <property type="match status" value="1"/>
</dbReference>